<comment type="caution">
    <text evidence="2">The sequence shown here is derived from an EMBL/GenBank/DDBJ whole genome shotgun (WGS) entry which is preliminary data.</text>
</comment>
<evidence type="ECO:0000313" key="2">
    <source>
        <dbReference type="EMBL" id="OUJ72150.1"/>
    </source>
</evidence>
<evidence type="ECO:0000259" key="1">
    <source>
        <dbReference type="Pfam" id="PF00027"/>
    </source>
</evidence>
<dbReference type="CDD" id="cd00038">
    <property type="entry name" value="CAP_ED"/>
    <property type="match status" value="1"/>
</dbReference>
<dbReference type="EMBL" id="MTSE01000012">
    <property type="protein sequence ID" value="OUJ72150.1"/>
    <property type="molecule type" value="Genomic_DNA"/>
</dbReference>
<reference evidence="2 3" key="1">
    <citation type="submission" date="2017-01" db="EMBL/GenBank/DDBJ databases">
        <title>A new Hymenobacter.</title>
        <authorList>
            <person name="Liang Y."/>
            <person name="Feng F."/>
        </authorList>
    </citation>
    <scope>NUCLEOTIDE SEQUENCE [LARGE SCALE GENOMIC DNA]</scope>
    <source>
        <strain evidence="2">MIMBbqt21</strain>
    </source>
</reference>
<dbReference type="OrthoDB" id="667553at2"/>
<organism evidence="2 3">
    <name type="scientific">Hymenobacter crusticola</name>
    <dbReference type="NCBI Taxonomy" id="1770526"/>
    <lineage>
        <taxon>Bacteria</taxon>
        <taxon>Pseudomonadati</taxon>
        <taxon>Bacteroidota</taxon>
        <taxon>Cytophagia</taxon>
        <taxon>Cytophagales</taxon>
        <taxon>Hymenobacteraceae</taxon>
        <taxon>Hymenobacter</taxon>
    </lineage>
</organism>
<dbReference type="AlphaFoldDB" id="A0A243W9G2"/>
<keyword evidence="3" id="KW-1185">Reference proteome</keyword>
<protein>
    <recommendedName>
        <fullName evidence="1">Cyclic nucleotide-binding domain-containing protein</fullName>
    </recommendedName>
</protein>
<proteinExistence type="predicted"/>
<dbReference type="SUPFAM" id="SSF51206">
    <property type="entry name" value="cAMP-binding domain-like"/>
    <property type="match status" value="1"/>
</dbReference>
<dbReference type="PANTHER" id="PTHR24567">
    <property type="entry name" value="CRP FAMILY TRANSCRIPTIONAL REGULATORY PROTEIN"/>
    <property type="match status" value="1"/>
</dbReference>
<gene>
    <name evidence="2" type="ORF">BXP70_19350</name>
</gene>
<dbReference type="Proteomes" id="UP000194873">
    <property type="component" value="Unassembled WGS sequence"/>
</dbReference>
<dbReference type="InterPro" id="IPR018490">
    <property type="entry name" value="cNMP-bd_dom_sf"/>
</dbReference>
<dbReference type="InterPro" id="IPR014710">
    <property type="entry name" value="RmlC-like_jellyroll"/>
</dbReference>
<dbReference type="GO" id="GO:0005829">
    <property type="term" value="C:cytosol"/>
    <property type="evidence" value="ECO:0007669"/>
    <property type="project" value="TreeGrafter"/>
</dbReference>
<dbReference type="InterPro" id="IPR050397">
    <property type="entry name" value="Env_Response_Regulators"/>
</dbReference>
<dbReference type="RefSeq" id="WP_086595759.1">
    <property type="nucleotide sequence ID" value="NZ_MTSE01000012.1"/>
</dbReference>
<dbReference type="Pfam" id="PF00027">
    <property type="entry name" value="cNMP_binding"/>
    <property type="match status" value="1"/>
</dbReference>
<accession>A0A243W9G2</accession>
<evidence type="ECO:0000313" key="3">
    <source>
        <dbReference type="Proteomes" id="UP000194873"/>
    </source>
</evidence>
<dbReference type="GO" id="GO:0003700">
    <property type="term" value="F:DNA-binding transcription factor activity"/>
    <property type="evidence" value="ECO:0007669"/>
    <property type="project" value="TreeGrafter"/>
</dbReference>
<dbReference type="InterPro" id="IPR000595">
    <property type="entry name" value="cNMP-bd_dom"/>
</dbReference>
<name>A0A243W9G2_9BACT</name>
<dbReference type="PANTHER" id="PTHR24567:SF26">
    <property type="entry name" value="REGULATORY PROTEIN YEIL"/>
    <property type="match status" value="1"/>
</dbReference>
<feature type="domain" description="Cyclic nucleotide-binding" evidence="1">
    <location>
        <begin position="31"/>
        <end position="118"/>
    </location>
</feature>
<sequence>MQDFRTYIDAGSTTPVSDADFARICAAFGLKKLKKRAFLLRAGEVSKHFAFVLMGAVRLYSVDDRGNEHVLGLGVENCWVGDRESWVLLTPSRFYLEALEDSSLLLITYAQMQELLRTVPAWAELMRGVDRRHEIAAQKRLQAAISSTAEERYLAFLAQHPSYEHRFSQHLIASYLGILPETLSRIRTKLLAAKAQPAAVLS</sequence>
<dbReference type="Gene3D" id="2.60.120.10">
    <property type="entry name" value="Jelly Rolls"/>
    <property type="match status" value="1"/>
</dbReference>